<evidence type="ECO:0000313" key="2">
    <source>
        <dbReference type="EMBL" id="GAA4785860.1"/>
    </source>
</evidence>
<dbReference type="Gene3D" id="3.40.50.300">
    <property type="entry name" value="P-loop containing nucleotide triphosphate hydrolases"/>
    <property type="match status" value="1"/>
</dbReference>
<reference evidence="3" key="1">
    <citation type="journal article" date="2019" name="Int. J. Syst. Evol. Microbiol.">
        <title>The Global Catalogue of Microorganisms (GCM) 10K type strain sequencing project: providing services to taxonomists for standard genome sequencing and annotation.</title>
        <authorList>
            <consortium name="The Broad Institute Genomics Platform"/>
            <consortium name="The Broad Institute Genome Sequencing Center for Infectious Disease"/>
            <person name="Wu L."/>
            <person name="Ma J."/>
        </authorList>
    </citation>
    <scope>NUCLEOTIDE SEQUENCE [LARGE SCALE GENOMIC DNA]</scope>
    <source>
        <strain evidence="3">JCM 17979</strain>
    </source>
</reference>
<evidence type="ECO:0000313" key="3">
    <source>
        <dbReference type="Proteomes" id="UP001500928"/>
    </source>
</evidence>
<evidence type="ECO:0008006" key="4">
    <source>
        <dbReference type="Google" id="ProtNLM"/>
    </source>
</evidence>
<dbReference type="InterPro" id="IPR027417">
    <property type="entry name" value="P-loop_NTPase"/>
</dbReference>
<feature type="region of interest" description="Disordered" evidence="1">
    <location>
        <begin position="135"/>
        <end position="186"/>
    </location>
</feature>
<dbReference type="EMBL" id="BAABHO010000012">
    <property type="protein sequence ID" value="GAA4785860.1"/>
    <property type="molecule type" value="Genomic_DNA"/>
</dbReference>
<proteinExistence type="predicted"/>
<gene>
    <name evidence="2" type="ORF">GCM10023200_19800</name>
</gene>
<comment type="caution">
    <text evidence="2">The sequence shown here is derived from an EMBL/GenBank/DDBJ whole genome shotgun (WGS) entry which is preliminary data.</text>
</comment>
<accession>A0ABP9AT69</accession>
<dbReference type="PANTHER" id="PTHR22683">
    <property type="entry name" value="SPORULATION PROTEIN RELATED"/>
    <property type="match status" value="1"/>
</dbReference>
<name>A0ABP9AT69_9PSEU</name>
<organism evidence="2 3">
    <name type="scientific">Actinomycetospora chlora</name>
    <dbReference type="NCBI Taxonomy" id="663608"/>
    <lineage>
        <taxon>Bacteria</taxon>
        <taxon>Bacillati</taxon>
        <taxon>Actinomycetota</taxon>
        <taxon>Actinomycetes</taxon>
        <taxon>Pseudonocardiales</taxon>
        <taxon>Pseudonocardiaceae</taxon>
        <taxon>Actinomycetospora</taxon>
    </lineage>
</organism>
<protein>
    <recommendedName>
        <fullName evidence="4">FtsK domain-containing protein</fullName>
    </recommendedName>
</protein>
<dbReference type="InterPro" id="IPR050206">
    <property type="entry name" value="FtsK/SpoIIIE/SftA"/>
</dbReference>
<dbReference type="Proteomes" id="UP001500928">
    <property type="component" value="Unassembled WGS sequence"/>
</dbReference>
<sequence>MPTLFVVVDEFSEMLSQKLNFGELLVAIGRLRRSLQEQLLLASQRLEEGWLRGRDSHLSYRIGPKTFSAAHSRAVLGVPDAAKLPPVPESGYPKVESSSMVRFKAGLRLRAVPGSRPGRAAGVPAAARDAPAAVLDPLGGAGRAHGPGRPARQGGERGRARGGSPTVIGPHGGPPDGAEKHGQRKPMTQDYQVLLGAVAEAIRYLAIGG</sequence>
<evidence type="ECO:0000256" key="1">
    <source>
        <dbReference type="SAM" id="MobiDB-lite"/>
    </source>
</evidence>
<keyword evidence="3" id="KW-1185">Reference proteome</keyword>
<dbReference type="PANTHER" id="PTHR22683:SF1">
    <property type="entry name" value="TYPE VII SECRETION SYSTEM PROTEIN ESSC"/>
    <property type="match status" value="1"/>
</dbReference>